<accession>A0A4C1XHE9</accession>
<comment type="caution">
    <text evidence="1">The sequence shown here is derived from an EMBL/GenBank/DDBJ whole genome shotgun (WGS) entry which is preliminary data.</text>
</comment>
<evidence type="ECO:0000313" key="1">
    <source>
        <dbReference type="EMBL" id="GBP62422.1"/>
    </source>
</evidence>
<name>A0A4C1XHE9_EUMVA</name>
<proteinExistence type="predicted"/>
<gene>
    <name evidence="1" type="ORF">EVAR_3124_1</name>
</gene>
<keyword evidence="2" id="KW-1185">Reference proteome</keyword>
<sequence>MISNIDLKIYFRWKYHLGSLNLFDETEMANVAKKKLSKNKKNKQEKLLKRSINEELKVKFKKKLSNILAAGRNTQKISWLWEIAKNFLIAFPSSYRVEKRFSVVTNTLPKKRSELNSTERGDLR</sequence>
<dbReference type="Proteomes" id="UP000299102">
    <property type="component" value="Unassembled WGS sequence"/>
</dbReference>
<dbReference type="EMBL" id="BGZK01000841">
    <property type="protein sequence ID" value="GBP62422.1"/>
    <property type="molecule type" value="Genomic_DNA"/>
</dbReference>
<organism evidence="1 2">
    <name type="scientific">Eumeta variegata</name>
    <name type="common">Bagworm moth</name>
    <name type="synonym">Eumeta japonica</name>
    <dbReference type="NCBI Taxonomy" id="151549"/>
    <lineage>
        <taxon>Eukaryota</taxon>
        <taxon>Metazoa</taxon>
        <taxon>Ecdysozoa</taxon>
        <taxon>Arthropoda</taxon>
        <taxon>Hexapoda</taxon>
        <taxon>Insecta</taxon>
        <taxon>Pterygota</taxon>
        <taxon>Neoptera</taxon>
        <taxon>Endopterygota</taxon>
        <taxon>Lepidoptera</taxon>
        <taxon>Glossata</taxon>
        <taxon>Ditrysia</taxon>
        <taxon>Tineoidea</taxon>
        <taxon>Psychidae</taxon>
        <taxon>Oiketicinae</taxon>
        <taxon>Eumeta</taxon>
    </lineage>
</organism>
<evidence type="ECO:0000313" key="2">
    <source>
        <dbReference type="Proteomes" id="UP000299102"/>
    </source>
</evidence>
<reference evidence="1 2" key="1">
    <citation type="journal article" date="2019" name="Commun. Biol.">
        <title>The bagworm genome reveals a unique fibroin gene that provides high tensile strength.</title>
        <authorList>
            <person name="Kono N."/>
            <person name="Nakamura H."/>
            <person name="Ohtoshi R."/>
            <person name="Tomita M."/>
            <person name="Numata K."/>
            <person name="Arakawa K."/>
        </authorList>
    </citation>
    <scope>NUCLEOTIDE SEQUENCE [LARGE SCALE GENOMIC DNA]</scope>
</reference>
<protein>
    <submittedName>
        <fullName evidence="1">Uncharacterized protein</fullName>
    </submittedName>
</protein>
<dbReference type="OrthoDB" id="1101576at2759"/>
<dbReference type="AlphaFoldDB" id="A0A4C1XHE9"/>